<evidence type="ECO:0000313" key="8">
    <source>
        <dbReference type="EMBL" id="SUZ80565.1"/>
    </source>
</evidence>
<organism evidence="8">
    <name type="scientific">marine metagenome</name>
    <dbReference type="NCBI Taxonomy" id="408172"/>
    <lineage>
        <taxon>unclassified sequences</taxon>
        <taxon>metagenomes</taxon>
        <taxon>ecological metagenomes</taxon>
    </lineage>
</organism>
<comment type="subcellular location">
    <subcellularLocation>
        <location evidence="1">Cell membrane</location>
        <topology evidence="1">Multi-pass membrane protein</topology>
    </subcellularLocation>
</comment>
<dbReference type="GO" id="GO:0006825">
    <property type="term" value="P:copper ion transport"/>
    <property type="evidence" value="ECO:0007669"/>
    <property type="project" value="InterPro"/>
</dbReference>
<evidence type="ECO:0000259" key="7">
    <source>
        <dbReference type="Pfam" id="PF05425"/>
    </source>
</evidence>
<name>A0A381QMH3_9ZZZZ</name>
<dbReference type="InterPro" id="IPR008457">
    <property type="entry name" value="Cu-R_CopD_dom"/>
</dbReference>
<evidence type="ECO:0000256" key="2">
    <source>
        <dbReference type="ARBA" id="ARBA00022475"/>
    </source>
</evidence>
<feature type="domain" description="Copper resistance protein D" evidence="7">
    <location>
        <begin position="170"/>
        <end position="279"/>
    </location>
</feature>
<evidence type="ECO:0000256" key="1">
    <source>
        <dbReference type="ARBA" id="ARBA00004651"/>
    </source>
</evidence>
<feature type="transmembrane region" description="Helical" evidence="6">
    <location>
        <begin position="208"/>
        <end position="228"/>
    </location>
</feature>
<feature type="transmembrane region" description="Helical" evidence="6">
    <location>
        <begin position="266"/>
        <end position="286"/>
    </location>
</feature>
<evidence type="ECO:0000256" key="6">
    <source>
        <dbReference type="SAM" id="Phobius"/>
    </source>
</evidence>
<dbReference type="PROSITE" id="PS51257">
    <property type="entry name" value="PROKAR_LIPOPROTEIN"/>
    <property type="match status" value="1"/>
</dbReference>
<proteinExistence type="predicted"/>
<feature type="transmembrane region" description="Helical" evidence="6">
    <location>
        <begin position="75"/>
        <end position="108"/>
    </location>
</feature>
<protein>
    <recommendedName>
        <fullName evidence="7">Copper resistance protein D domain-containing protein</fullName>
    </recommendedName>
</protein>
<gene>
    <name evidence="8" type="ORF">METZ01_LOCUS33419</name>
</gene>
<reference evidence="8" key="1">
    <citation type="submission" date="2018-05" db="EMBL/GenBank/DDBJ databases">
        <authorList>
            <person name="Lanie J.A."/>
            <person name="Ng W.-L."/>
            <person name="Kazmierczak K.M."/>
            <person name="Andrzejewski T.M."/>
            <person name="Davidsen T.M."/>
            <person name="Wayne K.J."/>
            <person name="Tettelin H."/>
            <person name="Glass J.I."/>
            <person name="Rusch D."/>
            <person name="Podicherti R."/>
            <person name="Tsui H.-C.T."/>
            <person name="Winkler M.E."/>
        </authorList>
    </citation>
    <scope>NUCLEOTIDE SEQUENCE</scope>
</reference>
<evidence type="ECO:0000256" key="3">
    <source>
        <dbReference type="ARBA" id="ARBA00022692"/>
    </source>
</evidence>
<sequence>MRAKVDQVTVAWCEAVERKLALQGIIAGFLLVACDLGRVWHQTYAFFGGFEPITLEAIRTITNETLWGSGWKLQVIAATFAVIAFVAAYWSCPAAWLFTWLLVIVATISRPLTGHAVEQGSWLSLPAILQAVHVMGAATWIGTLGTVVFVGLRHVACLDPRNRVRVVAVVVNAFSPVALTAATALFIAGTATSFMYLGSPGAIIGTTYGRVLLAKLLGFMAVVAVGFFNWQRVRPSLDPVVDVGMSHGSVTSVAEALLWRSACFEVALAAIVLVITAVLVTLPMPMG</sequence>
<keyword evidence="2" id="KW-1003">Cell membrane</keyword>
<evidence type="ECO:0000256" key="5">
    <source>
        <dbReference type="ARBA" id="ARBA00023136"/>
    </source>
</evidence>
<dbReference type="Pfam" id="PF05425">
    <property type="entry name" value="CopD"/>
    <property type="match status" value="1"/>
</dbReference>
<feature type="transmembrane region" description="Helical" evidence="6">
    <location>
        <begin position="20"/>
        <end position="40"/>
    </location>
</feature>
<dbReference type="PANTHER" id="PTHR34820">
    <property type="entry name" value="INNER MEMBRANE PROTEIN YEBZ"/>
    <property type="match status" value="1"/>
</dbReference>
<keyword evidence="3 6" id="KW-0812">Transmembrane</keyword>
<dbReference type="AlphaFoldDB" id="A0A381QMH3"/>
<dbReference type="InterPro" id="IPR032694">
    <property type="entry name" value="CopC/D"/>
</dbReference>
<keyword evidence="5 6" id="KW-0472">Membrane</keyword>
<feature type="transmembrane region" description="Helical" evidence="6">
    <location>
        <begin position="128"/>
        <end position="152"/>
    </location>
</feature>
<feature type="transmembrane region" description="Helical" evidence="6">
    <location>
        <begin position="164"/>
        <end position="188"/>
    </location>
</feature>
<dbReference type="GO" id="GO:0005886">
    <property type="term" value="C:plasma membrane"/>
    <property type="evidence" value="ECO:0007669"/>
    <property type="project" value="UniProtKB-SubCell"/>
</dbReference>
<dbReference type="EMBL" id="UINC01001431">
    <property type="protein sequence ID" value="SUZ80565.1"/>
    <property type="molecule type" value="Genomic_DNA"/>
</dbReference>
<dbReference type="PANTHER" id="PTHR34820:SF4">
    <property type="entry name" value="INNER MEMBRANE PROTEIN YEBZ"/>
    <property type="match status" value="1"/>
</dbReference>
<keyword evidence="4 6" id="KW-1133">Transmembrane helix</keyword>
<accession>A0A381QMH3</accession>
<evidence type="ECO:0000256" key="4">
    <source>
        <dbReference type="ARBA" id="ARBA00022989"/>
    </source>
</evidence>